<dbReference type="PATRIC" id="fig|1297742.4.peg.1023"/>
<comment type="cofactor">
    <cofactor evidence="1">
        <name>Zn(2+)</name>
        <dbReference type="ChEBI" id="CHEBI:29105"/>
    </cofactor>
</comment>
<keyword evidence="13" id="KW-1185">Reference proteome</keyword>
<dbReference type="SUPFAM" id="SSF51556">
    <property type="entry name" value="Metallo-dependent hydrolases"/>
    <property type="match status" value="1"/>
</dbReference>
<organism evidence="12 13">
    <name type="scientific">Pseudomyxococcus hansupus</name>
    <dbReference type="NCBI Taxonomy" id="1297742"/>
    <lineage>
        <taxon>Bacteria</taxon>
        <taxon>Pseudomonadati</taxon>
        <taxon>Myxococcota</taxon>
        <taxon>Myxococcia</taxon>
        <taxon>Myxococcales</taxon>
        <taxon>Cystobacterineae</taxon>
        <taxon>Myxococcaceae</taxon>
        <taxon>Pseudomyxococcus</taxon>
    </lineage>
</organism>
<dbReference type="PANTHER" id="PTHR43668">
    <property type="entry name" value="ALLANTOINASE"/>
    <property type="match status" value="1"/>
</dbReference>
<feature type="domain" description="Amidohydrolase-related" evidence="11">
    <location>
        <begin position="53"/>
        <end position="429"/>
    </location>
</feature>
<evidence type="ECO:0000256" key="9">
    <source>
        <dbReference type="ARBA" id="ARBA00022801"/>
    </source>
</evidence>
<evidence type="ECO:0000256" key="2">
    <source>
        <dbReference type="ARBA" id="ARBA00002368"/>
    </source>
</evidence>
<comment type="pathway">
    <text evidence="3">Nitrogen metabolism; (S)-allantoin degradation; allantoate from (S)-allantoin: step 1/1.</text>
</comment>
<dbReference type="InterPro" id="IPR050138">
    <property type="entry name" value="DHOase/Allantoinase_Hydrolase"/>
</dbReference>
<dbReference type="InterPro" id="IPR011059">
    <property type="entry name" value="Metal-dep_hydrolase_composite"/>
</dbReference>
<keyword evidence="10" id="KW-0862">Zinc</keyword>
<reference evidence="12 13" key="1">
    <citation type="journal article" date="2016" name="PLoS ONE">
        <title>Complete Genome Sequence and Comparative Genomics of a Novel Myxobacterium Myxococcus hansupus.</title>
        <authorList>
            <person name="Sharma G."/>
            <person name="Narwani T."/>
            <person name="Subramanian S."/>
        </authorList>
    </citation>
    <scope>NUCLEOTIDE SEQUENCE [LARGE SCALE GENOMIC DNA]</scope>
    <source>
        <strain evidence="13">mixupus</strain>
    </source>
</reference>
<comment type="subunit">
    <text evidence="6">Homotetramer.</text>
</comment>
<dbReference type="KEGG" id="mym:A176_001009"/>
<dbReference type="SUPFAM" id="SSF51338">
    <property type="entry name" value="Composite domain of metallo-dependent hydrolases"/>
    <property type="match status" value="1"/>
</dbReference>
<comment type="similarity">
    <text evidence="5">Belongs to the metallo-dependent hydrolases superfamily. Allantoinase family.</text>
</comment>
<evidence type="ECO:0000256" key="1">
    <source>
        <dbReference type="ARBA" id="ARBA00001947"/>
    </source>
</evidence>
<gene>
    <name evidence="12" type="ORF">A176_001009</name>
</gene>
<dbReference type="GO" id="GO:0000256">
    <property type="term" value="P:allantoin catabolic process"/>
    <property type="evidence" value="ECO:0007669"/>
    <property type="project" value="InterPro"/>
</dbReference>
<dbReference type="PANTHER" id="PTHR43668:SF2">
    <property type="entry name" value="ALLANTOINASE"/>
    <property type="match status" value="1"/>
</dbReference>
<evidence type="ECO:0000313" key="13">
    <source>
        <dbReference type="Proteomes" id="UP000009026"/>
    </source>
</evidence>
<dbReference type="RefSeq" id="WP_002640465.1">
    <property type="nucleotide sequence ID" value="NZ_CP012109.1"/>
</dbReference>
<dbReference type="GO" id="GO:0004038">
    <property type="term" value="F:allantoinase activity"/>
    <property type="evidence" value="ECO:0007669"/>
    <property type="project" value="UniProtKB-EC"/>
</dbReference>
<dbReference type="PROSITE" id="PS00482">
    <property type="entry name" value="DIHYDROOROTASE_1"/>
    <property type="match status" value="1"/>
</dbReference>
<dbReference type="InterPro" id="IPR017593">
    <property type="entry name" value="Allantoinase"/>
</dbReference>
<evidence type="ECO:0000313" key="12">
    <source>
        <dbReference type="EMBL" id="AKQ64097.1"/>
    </source>
</evidence>
<dbReference type="GO" id="GO:0008270">
    <property type="term" value="F:zinc ion binding"/>
    <property type="evidence" value="ECO:0007669"/>
    <property type="project" value="InterPro"/>
</dbReference>
<evidence type="ECO:0000256" key="3">
    <source>
        <dbReference type="ARBA" id="ARBA00004968"/>
    </source>
</evidence>
<dbReference type="GO" id="GO:0005737">
    <property type="term" value="C:cytoplasm"/>
    <property type="evidence" value="ECO:0007669"/>
    <property type="project" value="TreeGrafter"/>
</dbReference>
<dbReference type="GO" id="GO:0006145">
    <property type="term" value="P:purine nucleobase catabolic process"/>
    <property type="evidence" value="ECO:0007669"/>
    <property type="project" value="TreeGrafter"/>
</dbReference>
<evidence type="ECO:0000256" key="4">
    <source>
        <dbReference type="ARBA" id="ARBA00010286"/>
    </source>
</evidence>
<accession>A0A0H4X8E2</accession>
<dbReference type="EC" id="3.5.2.5" evidence="7"/>
<dbReference type="Pfam" id="PF01979">
    <property type="entry name" value="Amidohydro_1"/>
    <property type="match status" value="1"/>
</dbReference>
<dbReference type="EMBL" id="CP012109">
    <property type="protein sequence ID" value="AKQ64097.1"/>
    <property type="molecule type" value="Genomic_DNA"/>
</dbReference>
<dbReference type="InterPro" id="IPR002195">
    <property type="entry name" value="Dihydroorotase_CS"/>
</dbReference>
<evidence type="ECO:0000256" key="5">
    <source>
        <dbReference type="ARBA" id="ARBA00010368"/>
    </source>
</evidence>
<name>A0A0H4X8E2_9BACT</name>
<dbReference type="InterPro" id="IPR006680">
    <property type="entry name" value="Amidohydro-rel"/>
</dbReference>
<comment type="function">
    <text evidence="2">Catalyzes the reversible cyclization of carbamoyl aspartate to dihydroorotate.</text>
</comment>
<dbReference type="Gene3D" id="3.20.20.140">
    <property type="entry name" value="Metal-dependent hydrolases"/>
    <property type="match status" value="1"/>
</dbReference>
<evidence type="ECO:0000256" key="6">
    <source>
        <dbReference type="ARBA" id="ARBA00011881"/>
    </source>
</evidence>
<dbReference type="OrthoDB" id="9803027at2"/>
<evidence type="ECO:0000259" key="11">
    <source>
        <dbReference type="Pfam" id="PF01979"/>
    </source>
</evidence>
<evidence type="ECO:0000256" key="7">
    <source>
        <dbReference type="ARBA" id="ARBA00012863"/>
    </source>
</evidence>
<protein>
    <recommendedName>
        <fullName evidence="7">allantoinase</fullName>
        <ecNumber evidence="7">3.5.2.5</ecNumber>
    </recommendedName>
</protein>
<evidence type="ECO:0000256" key="10">
    <source>
        <dbReference type="ARBA" id="ARBA00022833"/>
    </source>
</evidence>
<keyword evidence="8" id="KW-0479">Metal-binding</keyword>
<dbReference type="eggNOG" id="COG0044">
    <property type="taxonomic scope" value="Bacteria"/>
</dbReference>
<dbReference type="AlphaFoldDB" id="A0A0H4X8E2"/>
<dbReference type="STRING" id="1297742.A176_001009"/>
<dbReference type="FunFam" id="3.20.20.140:FF:000032">
    <property type="entry name" value="Allantoinase Dal1"/>
    <property type="match status" value="1"/>
</dbReference>
<dbReference type="InterPro" id="IPR032466">
    <property type="entry name" value="Metal_Hydrolase"/>
</dbReference>
<evidence type="ECO:0000256" key="8">
    <source>
        <dbReference type="ARBA" id="ARBA00022723"/>
    </source>
</evidence>
<dbReference type="NCBIfam" id="TIGR03178">
    <property type="entry name" value="allantoinase"/>
    <property type="match status" value="1"/>
</dbReference>
<dbReference type="GO" id="GO:0050897">
    <property type="term" value="F:cobalt ion binding"/>
    <property type="evidence" value="ECO:0007669"/>
    <property type="project" value="InterPro"/>
</dbReference>
<proteinExistence type="inferred from homology"/>
<sequence length="456" mass="49378">MSGEQFVVRGRRVVTGEGVREAAVVVRDGKIAAVVSHAEIPAGLPVLDVGDKVVMPGVVDSHAHINEPGRTEWEGFETATRAAAAGGITTVVDMPLNSLPPTTTLEALQLKAEAARPRCHVDHAFWGGVIPGNAHELEALIDAGIAGFKCFLCPSGVDEFPHATREVLDVAMPILARRGIPLIVHAELESPVEGLTPGGDARTYRGYLESRPKRWENDAIRMMVELARVHRCRVHIVHLSSAEALPVLRDARREGLDVSVETCPHYLSFTAEEIEDGATHFKCAPPIREAENRERLWTGLAQGDIELVVSDHSPCTPALKHLERGDFGAAWGGIASLQLSLPAVWTEAKRRGLGLESLVRWMCEAPARLVGLAGVKGTLAPGADADLVVFDPDASFTVEPQRLLHRHPITPYAGRTLTGVVEMTFLRGTRIFERGQPLPRPVGHWVRRPVGSRAAA</sequence>
<dbReference type="Proteomes" id="UP000009026">
    <property type="component" value="Chromosome"/>
</dbReference>
<keyword evidence="9" id="KW-0378">Hydrolase</keyword>
<comment type="similarity">
    <text evidence="4">Belongs to the metallo-dependent hydrolases superfamily. DHOase family. Class I DHOase subfamily.</text>
</comment>